<evidence type="ECO:0000256" key="1">
    <source>
        <dbReference type="ARBA" id="ARBA00004141"/>
    </source>
</evidence>
<feature type="transmembrane region" description="Helical" evidence="5">
    <location>
        <begin position="465"/>
        <end position="482"/>
    </location>
</feature>
<evidence type="ECO:0000256" key="3">
    <source>
        <dbReference type="ARBA" id="ARBA00022989"/>
    </source>
</evidence>
<feature type="transmembrane region" description="Helical" evidence="5">
    <location>
        <begin position="267"/>
        <end position="284"/>
    </location>
</feature>
<evidence type="ECO:0000256" key="5">
    <source>
        <dbReference type="SAM" id="Phobius"/>
    </source>
</evidence>
<dbReference type="InterPro" id="IPR051533">
    <property type="entry name" value="WaaL-like"/>
</dbReference>
<feature type="transmembrane region" description="Helical" evidence="5">
    <location>
        <begin position="441"/>
        <end position="459"/>
    </location>
</feature>
<feature type="transmembrane region" description="Helical" evidence="5">
    <location>
        <begin position="9"/>
        <end position="27"/>
    </location>
</feature>
<evidence type="ECO:0000313" key="7">
    <source>
        <dbReference type="EMBL" id="AXA36209.1"/>
    </source>
</evidence>
<dbReference type="InterPro" id="IPR011990">
    <property type="entry name" value="TPR-like_helical_dom_sf"/>
</dbReference>
<feature type="transmembrane region" description="Helical" evidence="5">
    <location>
        <begin position="175"/>
        <end position="200"/>
    </location>
</feature>
<reference evidence="7 8" key="1">
    <citation type="submission" date="2018-05" db="EMBL/GenBank/DDBJ databases">
        <title>A metagenomic window into the 2 km-deep terrestrial subsurface aquifer revealed taxonomically and functionally diverse microbial community comprising novel uncultured bacterial lineages.</title>
        <authorList>
            <person name="Kadnikov V.V."/>
            <person name="Mardanov A.V."/>
            <person name="Beletsky A.V."/>
            <person name="Banks D."/>
            <person name="Pimenov N.V."/>
            <person name="Frank Y.A."/>
            <person name="Karnachuk O.V."/>
            <person name="Ravin N.V."/>
        </authorList>
    </citation>
    <scope>NUCLEOTIDE SEQUENCE [LARGE SCALE GENOMIC DNA]</scope>
    <source>
        <strain evidence="7">BY</strain>
    </source>
</reference>
<dbReference type="KEGG" id="schv:BRCON_1432"/>
<accession>A0A2Z4Y5F6</accession>
<proteinExistence type="predicted"/>
<organism evidence="7 8">
    <name type="scientific">Sumerlaea chitinivorans</name>
    <dbReference type="NCBI Taxonomy" id="2250252"/>
    <lineage>
        <taxon>Bacteria</taxon>
        <taxon>Candidatus Sumerlaeota</taxon>
        <taxon>Candidatus Sumerlaeia</taxon>
        <taxon>Candidatus Sumerlaeales</taxon>
        <taxon>Candidatus Sumerlaeaceae</taxon>
        <taxon>Candidatus Sumerlaea</taxon>
    </lineage>
</organism>
<dbReference type="PANTHER" id="PTHR37422">
    <property type="entry name" value="TEICHURONIC ACID BIOSYNTHESIS PROTEIN TUAE"/>
    <property type="match status" value="1"/>
</dbReference>
<feature type="transmembrane region" description="Helical" evidence="5">
    <location>
        <begin position="220"/>
        <end position="238"/>
    </location>
</feature>
<evidence type="ECO:0000313" key="8">
    <source>
        <dbReference type="Proteomes" id="UP000262583"/>
    </source>
</evidence>
<comment type="subcellular location">
    <subcellularLocation>
        <location evidence="1">Membrane</location>
        <topology evidence="1">Multi-pass membrane protein</topology>
    </subcellularLocation>
</comment>
<keyword evidence="3 5" id="KW-1133">Transmembrane helix</keyword>
<keyword evidence="2 5" id="KW-0812">Transmembrane</keyword>
<sequence length="967" mass="108682">MWKERIERLLWLLVMALVAGTALVYPLRLPDFYLGKLDLMGIRGGVLGKIYLEQLRPELAFNHSPLVYKETVAAAISLAIIAFYSVYIAITIGLHRQDTHFDRPTSWREAVRSYISHPGVAGGLFLVFAAAGVLLVSPTVHYSLRTLFLVAMGVVVFSVVVALRPNVHRVWECVCLVIVVGAIVAFVSFLQHVGLAWWFLPNFEDPRNRVGSLIGHNTGLSSFLLFPLGFALPVVFLARRWLYRLAAALTVVLILFVIVAAQSRAIWILGALMVAGEGTWIARLHGYRLRLVHGLAGVLAAILMVALVQSVAPTVNPLARHAVPLTERIRRDFRPAQLLKETRLRIFVVSLPLIAKSPLWGHGLGSFQYVYPPAHGAYFLKHPDSVLGTTAKRTDLAHNDYLQLVVECGFVGFALAGWAVWLIARRIRTHYRASIPKREKMLLGGMVWPLGAVMVHAFFDFPFHVAPIGFLAVVTAGVAYAFPRENGQTEQLQTNDSPTSIQPRIGLRWNRVGALVAVAATWLLVPLGYEFFLRDFVADILTSDASKWAMTARQLPPSESAAKYAAATRARDLARKATKLSPLNGEALEALSHAFSLLGQFDYLQWRALQAAGQTKEAENARLSAFRNYGSAINHATNLVEKGELRYHYIFYLIGQAYHMLWRLQPDVYNYLLSAKRALEGAISLNNADVASLFELAEVYNHLNPPDNERAAAMRRRIFEVDPDFGESQYLVPLLEMAMRGNFASAWKALGLLNEAVGDHWSVRLTKARLYLMEALWPPPELDVQTTSPQRREWFQTRYRLGRPIIEALLQEKPRAEIVQRAAMLYFAAGEETTRALAIADRLLPIVGRDPELDVLRYELARRAGQKRALLYVQEGSAEFWYYRQRLRLLVFGETALGAGQLGNLARERKIQLRLDEGLRAAAYLQAARQWDYVATITWNLLRQHPNDPDVSRYRARALQELEKAKQ</sequence>
<dbReference type="EMBL" id="CP030759">
    <property type="protein sequence ID" value="AXA36209.1"/>
    <property type="molecule type" value="Genomic_DNA"/>
</dbReference>
<dbReference type="InterPro" id="IPR007016">
    <property type="entry name" value="O-antigen_ligase-rel_domated"/>
</dbReference>
<feature type="transmembrane region" description="Helical" evidence="5">
    <location>
        <begin position="401"/>
        <end position="421"/>
    </location>
</feature>
<feature type="transmembrane region" description="Helical" evidence="5">
    <location>
        <begin position="291"/>
        <end position="312"/>
    </location>
</feature>
<name>A0A2Z4Y5F6_SUMC1</name>
<feature type="domain" description="O-antigen ligase-related" evidence="6">
    <location>
        <begin position="250"/>
        <end position="415"/>
    </location>
</feature>
<feature type="transmembrane region" description="Helical" evidence="5">
    <location>
        <begin position="142"/>
        <end position="163"/>
    </location>
</feature>
<feature type="transmembrane region" description="Helical" evidence="5">
    <location>
        <begin position="512"/>
        <end position="532"/>
    </location>
</feature>
<dbReference type="Gene3D" id="1.25.40.10">
    <property type="entry name" value="Tetratricopeptide repeat domain"/>
    <property type="match status" value="1"/>
</dbReference>
<dbReference type="GO" id="GO:0016020">
    <property type="term" value="C:membrane"/>
    <property type="evidence" value="ECO:0007669"/>
    <property type="project" value="UniProtKB-SubCell"/>
</dbReference>
<feature type="transmembrane region" description="Helical" evidence="5">
    <location>
        <begin position="245"/>
        <end position="261"/>
    </location>
</feature>
<protein>
    <submittedName>
        <fullName evidence="7">Oligosaccharide repeat unit polymerase Wzy</fullName>
    </submittedName>
</protein>
<dbReference type="PANTHER" id="PTHR37422:SF13">
    <property type="entry name" value="LIPOPOLYSACCHARIDE BIOSYNTHESIS PROTEIN PA4999-RELATED"/>
    <property type="match status" value="1"/>
</dbReference>
<dbReference type="Pfam" id="PF04932">
    <property type="entry name" value="Wzy_C"/>
    <property type="match status" value="1"/>
</dbReference>
<evidence type="ECO:0000259" key="6">
    <source>
        <dbReference type="Pfam" id="PF04932"/>
    </source>
</evidence>
<feature type="transmembrane region" description="Helical" evidence="5">
    <location>
        <begin position="115"/>
        <end position="136"/>
    </location>
</feature>
<keyword evidence="4 5" id="KW-0472">Membrane</keyword>
<evidence type="ECO:0000256" key="2">
    <source>
        <dbReference type="ARBA" id="ARBA00022692"/>
    </source>
</evidence>
<dbReference type="Proteomes" id="UP000262583">
    <property type="component" value="Chromosome"/>
</dbReference>
<dbReference type="AlphaFoldDB" id="A0A2Z4Y5F6"/>
<feature type="transmembrane region" description="Helical" evidence="5">
    <location>
        <begin position="72"/>
        <end position="94"/>
    </location>
</feature>
<gene>
    <name evidence="7" type="ORF">BRCON_1432</name>
</gene>
<evidence type="ECO:0000256" key="4">
    <source>
        <dbReference type="ARBA" id="ARBA00023136"/>
    </source>
</evidence>